<evidence type="ECO:0000256" key="10">
    <source>
        <dbReference type="SAM" id="MobiDB-lite"/>
    </source>
</evidence>
<dbReference type="KEGG" id="bbel:109462934"/>
<keyword evidence="14" id="KW-1185">Reference proteome</keyword>
<evidence type="ECO:0000256" key="5">
    <source>
        <dbReference type="ARBA" id="ARBA00022737"/>
    </source>
</evidence>
<name>A0A6P4XSQ9_BRABE</name>
<dbReference type="PANTHER" id="PTHR22650:SF4">
    <property type="entry name" value="LEUCINE-RICH REPEAT AND TRANSMEMBRANE DOMAIN-CONTAINING PROTEIN 2-LIKE"/>
    <property type="match status" value="1"/>
</dbReference>
<dbReference type="Gene3D" id="3.80.10.10">
    <property type="entry name" value="Ribonuclease Inhibitor"/>
    <property type="match status" value="2"/>
</dbReference>
<evidence type="ECO:0000256" key="12">
    <source>
        <dbReference type="SAM" id="SignalP"/>
    </source>
</evidence>
<dbReference type="InterPro" id="IPR001611">
    <property type="entry name" value="Leu-rich_rpt"/>
</dbReference>
<feature type="compositionally biased region" description="Low complexity" evidence="10">
    <location>
        <begin position="352"/>
        <end position="364"/>
    </location>
</feature>
<reference evidence="15" key="1">
    <citation type="submission" date="2025-08" db="UniProtKB">
        <authorList>
            <consortium name="RefSeq"/>
        </authorList>
    </citation>
    <scope>IDENTIFICATION</scope>
    <source>
        <tissue evidence="15">Gonad</tissue>
    </source>
</reference>
<dbReference type="Pfam" id="PF13855">
    <property type="entry name" value="LRR_8"/>
    <property type="match status" value="1"/>
</dbReference>
<dbReference type="Gene3D" id="2.60.40.10">
    <property type="entry name" value="Immunoglobulins"/>
    <property type="match status" value="1"/>
</dbReference>
<dbReference type="InterPro" id="IPR052313">
    <property type="entry name" value="GPIb-IX-V_Complex"/>
</dbReference>
<feature type="region of interest" description="Disordered" evidence="10">
    <location>
        <begin position="352"/>
        <end position="371"/>
    </location>
</feature>
<keyword evidence="9" id="KW-1015">Disulfide bond</keyword>
<protein>
    <submittedName>
        <fullName evidence="15">Leucine-rich repeat-containing protein 24-like</fullName>
    </submittedName>
</protein>
<dbReference type="SMART" id="SM00369">
    <property type="entry name" value="LRR_TYP"/>
    <property type="match status" value="5"/>
</dbReference>
<feature type="domain" description="LRRCT" evidence="13">
    <location>
        <begin position="212"/>
        <end position="261"/>
    </location>
</feature>
<dbReference type="InterPro" id="IPR036179">
    <property type="entry name" value="Ig-like_dom_sf"/>
</dbReference>
<gene>
    <name evidence="15" type="primary">LOC109462934</name>
</gene>
<evidence type="ECO:0000256" key="11">
    <source>
        <dbReference type="SAM" id="Phobius"/>
    </source>
</evidence>
<dbReference type="PANTHER" id="PTHR22650">
    <property type="entry name" value="GLYCOPROTEIN IB BETA"/>
    <property type="match status" value="1"/>
</dbReference>
<evidence type="ECO:0000256" key="6">
    <source>
        <dbReference type="ARBA" id="ARBA00022889"/>
    </source>
</evidence>
<keyword evidence="8 11" id="KW-0472">Membrane</keyword>
<evidence type="ECO:0000256" key="7">
    <source>
        <dbReference type="ARBA" id="ARBA00022989"/>
    </source>
</evidence>
<dbReference type="InterPro" id="IPR000483">
    <property type="entry name" value="Cys-rich_flank_reg_C"/>
</dbReference>
<organism evidence="14 15">
    <name type="scientific">Branchiostoma belcheri</name>
    <name type="common">Amphioxus</name>
    <dbReference type="NCBI Taxonomy" id="7741"/>
    <lineage>
        <taxon>Eukaryota</taxon>
        <taxon>Metazoa</taxon>
        <taxon>Chordata</taxon>
        <taxon>Cephalochordata</taxon>
        <taxon>Leptocardii</taxon>
        <taxon>Amphioxiformes</taxon>
        <taxon>Branchiostomatidae</taxon>
        <taxon>Branchiostoma</taxon>
    </lineage>
</organism>
<keyword evidence="2" id="KW-0433">Leucine-rich repeat</keyword>
<evidence type="ECO:0000313" key="15">
    <source>
        <dbReference type="RefSeq" id="XP_019615123.1"/>
    </source>
</evidence>
<dbReference type="SMART" id="SM00082">
    <property type="entry name" value="LRRCT"/>
    <property type="match status" value="1"/>
</dbReference>
<feature type="signal peptide" evidence="12">
    <location>
        <begin position="1"/>
        <end position="31"/>
    </location>
</feature>
<dbReference type="AlphaFoldDB" id="A0A6P4XSQ9"/>
<evidence type="ECO:0000256" key="3">
    <source>
        <dbReference type="ARBA" id="ARBA00022692"/>
    </source>
</evidence>
<proteinExistence type="predicted"/>
<keyword evidence="4 12" id="KW-0732">Signal</keyword>
<dbReference type="SUPFAM" id="SSF52058">
    <property type="entry name" value="L domain-like"/>
    <property type="match status" value="1"/>
</dbReference>
<keyword evidence="3 11" id="KW-0812">Transmembrane</keyword>
<dbReference type="OrthoDB" id="676979at2759"/>
<dbReference type="RefSeq" id="XP_019615123.1">
    <property type="nucleotide sequence ID" value="XM_019759564.1"/>
</dbReference>
<feature type="region of interest" description="Disordered" evidence="10">
    <location>
        <begin position="491"/>
        <end position="522"/>
    </location>
</feature>
<dbReference type="GeneID" id="109462934"/>
<keyword evidence="7 11" id="KW-1133">Transmembrane helix</keyword>
<evidence type="ECO:0000259" key="13">
    <source>
        <dbReference type="SMART" id="SM00082"/>
    </source>
</evidence>
<dbReference type="SUPFAM" id="SSF48726">
    <property type="entry name" value="Immunoglobulin"/>
    <property type="match status" value="1"/>
</dbReference>
<accession>A0A6P4XSQ9</accession>
<evidence type="ECO:0000256" key="8">
    <source>
        <dbReference type="ARBA" id="ARBA00023136"/>
    </source>
</evidence>
<evidence type="ECO:0000256" key="2">
    <source>
        <dbReference type="ARBA" id="ARBA00022614"/>
    </source>
</evidence>
<evidence type="ECO:0000256" key="4">
    <source>
        <dbReference type="ARBA" id="ARBA00022729"/>
    </source>
</evidence>
<dbReference type="InterPro" id="IPR003591">
    <property type="entry name" value="Leu-rich_rpt_typical-subtyp"/>
</dbReference>
<comment type="subcellular location">
    <subcellularLocation>
        <location evidence="1">Membrane</location>
        <topology evidence="1">Single-pass membrane protein</topology>
    </subcellularLocation>
</comment>
<feature type="transmembrane region" description="Helical" evidence="11">
    <location>
        <begin position="392"/>
        <end position="420"/>
    </location>
</feature>
<dbReference type="InterPro" id="IPR032675">
    <property type="entry name" value="LRR_dom_sf"/>
</dbReference>
<sequence length="547" mass="59187">MDMDCNTKKKPAGVLMLQLLVILKVLGTAEADCSSTCLSSCDCSSLGLTSVPQDLPRTISSLDLRSNQITTLSQSDFSRYPRLRTLRLDDNLISTINSHAFSPLTNLINLGLSRNRLTSLGSDMFTGLGNLNELSLNSNQINDIQVGTFDSTPRLGWFKAFLDLSDNNITTFPLARLQRLSSLYLENNQMKILPSTAYDKLLSLSDVRIGNNPWQCDCRMVDFRLKMTGSRPFENQITCSQPDNLYGQSLLGINPGDLICTEPTIARFQKIAKKRFVQGGSIHFVCEASGIPKPDITVILPSGLNATVESGGEVNVTTVTAHAGLCVCIATNLAGSTFATLVVNLQTVTTATSPLPTTSNSPDSTTDHDSAQAAFSPTVVASPSKLQSSPCFSLPVLLAAICGSIAGTLFIGGIILAIWCKRNNQSPPKRPDFSVVYNNTNTTTQTQPVSLSLDVRNPHLIPRPVSVQSEPYEDVQPPPRGAVLMQTARGQALQPPNGNNNEPPPLPPPRTASANIPEHAYQSLAVTRNQPEYGHDASHHYQSLRRT</sequence>
<keyword evidence="5" id="KW-0677">Repeat</keyword>
<evidence type="ECO:0000256" key="9">
    <source>
        <dbReference type="ARBA" id="ARBA00023157"/>
    </source>
</evidence>
<evidence type="ECO:0000256" key="1">
    <source>
        <dbReference type="ARBA" id="ARBA00004167"/>
    </source>
</evidence>
<evidence type="ECO:0000313" key="14">
    <source>
        <dbReference type="Proteomes" id="UP000515135"/>
    </source>
</evidence>
<dbReference type="Proteomes" id="UP000515135">
    <property type="component" value="Unplaced"/>
</dbReference>
<feature type="chain" id="PRO_5028324521" evidence="12">
    <location>
        <begin position="32"/>
        <end position="547"/>
    </location>
</feature>
<dbReference type="PROSITE" id="PS51450">
    <property type="entry name" value="LRR"/>
    <property type="match status" value="1"/>
</dbReference>
<keyword evidence="6" id="KW-0130">Cell adhesion</keyword>
<dbReference type="InterPro" id="IPR013783">
    <property type="entry name" value="Ig-like_fold"/>
</dbReference>